<evidence type="ECO:0000313" key="1">
    <source>
        <dbReference type="EMBL" id="EFA03926.1"/>
    </source>
</evidence>
<reference evidence="1 2" key="1">
    <citation type="journal article" date="2008" name="Nature">
        <title>The genome of the model beetle and pest Tribolium castaneum.</title>
        <authorList>
            <consortium name="Tribolium Genome Sequencing Consortium"/>
            <person name="Richards S."/>
            <person name="Gibbs R.A."/>
            <person name="Weinstock G.M."/>
            <person name="Brown S.J."/>
            <person name="Denell R."/>
            <person name="Beeman R.W."/>
            <person name="Gibbs R."/>
            <person name="Beeman R.W."/>
            <person name="Brown S.J."/>
            <person name="Bucher G."/>
            <person name="Friedrich M."/>
            <person name="Grimmelikhuijzen C.J."/>
            <person name="Klingler M."/>
            <person name="Lorenzen M."/>
            <person name="Richards S."/>
            <person name="Roth S."/>
            <person name="Schroder R."/>
            <person name="Tautz D."/>
            <person name="Zdobnov E.M."/>
            <person name="Muzny D."/>
            <person name="Gibbs R.A."/>
            <person name="Weinstock G.M."/>
            <person name="Attaway T."/>
            <person name="Bell S."/>
            <person name="Buhay C.J."/>
            <person name="Chandrabose M.N."/>
            <person name="Chavez D."/>
            <person name="Clerk-Blankenburg K.P."/>
            <person name="Cree A."/>
            <person name="Dao M."/>
            <person name="Davis C."/>
            <person name="Chacko J."/>
            <person name="Dinh H."/>
            <person name="Dugan-Rocha S."/>
            <person name="Fowler G."/>
            <person name="Garner T.T."/>
            <person name="Garnes J."/>
            <person name="Gnirke A."/>
            <person name="Hawes A."/>
            <person name="Hernandez J."/>
            <person name="Hines S."/>
            <person name="Holder M."/>
            <person name="Hume J."/>
            <person name="Jhangiani S.N."/>
            <person name="Joshi V."/>
            <person name="Khan Z.M."/>
            <person name="Jackson L."/>
            <person name="Kovar C."/>
            <person name="Kowis A."/>
            <person name="Lee S."/>
            <person name="Lewis L.R."/>
            <person name="Margolis J."/>
            <person name="Morgan M."/>
            <person name="Nazareth L.V."/>
            <person name="Nguyen N."/>
            <person name="Okwuonu G."/>
            <person name="Parker D."/>
            <person name="Richards S."/>
            <person name="Ruiz S.J."/>
            <person name="Santibanez J."/>
            <person name="Savard J."/>
            <person name="Scherer S.E."/>
            <person name="Schneider B."/>
            <person name="Sodergren E."/>
            <person name="Tautz D."/>
            <person name="Vattahil S."/>
            <person name="Villasana D."/>
            <person name="White C.S."/>
            <person name="Wright R."/>
            <person name="Park Y."/>
            <person name="Beeman R.W."/>
            <person name="Lord J."/>
            <person name="Oppert B."/>
            <person name="Lorenzen M."/>
            <person name="Brown S."/>
            <person name="Wang L."/>
            <person name="Savard J."/>
            <person name="Tautz D."/>
            <person name="Richards S."/>
            <person name="Weinstock G."/>
            <person name="Gibbs R.A."/>
            <person name="Liu Y."/>
            <person name="Worley K."/>
            <person name="Weinstock G."/>
            <person name="Elsik C.G."/>
            <person name="Reese J.T."/>
            <person name="Elhaik E."/>
            <person name="Landan G."/>
            <person name="Graur D."/>
            <person name="Arensburger P."/>
            <person name="Atkinson P."/>
            <person name="Beeman R.W."/>
            <person name="Beidler J."/>
            <person name="Brown S.J."/>
            <person name="Demuth J.P."/>
            <person name="Drury D.W."/>
            <person name="Du Y.Z."/>
            <person name="Fujiwara H."/>
            <person name="Lorenzen M."/>
            <person name="Maselli V."/>
            <person name="Osanai M."/>
            <person name="Park Y."/>
            <person name="Robertson H.M."/>
            <person name="Tu Z."/>
            <person name="Wang J.J."/>
            <person name="Wang S."/>
            <person name="Richards S."/>
            <person name="Song H."/>
            <person name="Zhang L."/>
            <person name="Sodergren E."/>
            <person name="Werner D."/>
            <person name="Stanke M."/>
            <person name="Morgenstern B."/>
            <person name="Solovyev V."/>
            <person name="Kosarev P."/>
            <person name="Brown G."/>
            <person name="Chen H.C."/>
            <person name="Ermolaeva O."/>
            <person name="Hlavina W."/>
            <person name="Kapustin Y."/>
            <person name="Kiryutin B."/>
            <person name="Kitts P."/>
            <person name="Maglott D."/>
            <person name="Pruitt K."/>
            <person name="Sapojnikov V."/>
            <person name="Souvorov A."/>
            <person name="Mackey A.J."/>
            <person name="Waterhouse R.M."/>
            <person name="Wyder S."/>
            <person name="Zdobnov E.M."/>
            <person name="Zdobnov E.M."/>
            <person name="Wyder S."/>
            <person name="Kriventseva E.V."/>
            <person name="Kadowaki T."/>
            <person name="Bork P."/>
            <person name="Aranda M."/>
            <person name="Bao R."/>
            <person name="Beermann A."/>
            <person name="Berns N."/>
            <person name="Bolognesi R."/>
            <person name="Bonneton F."/>
            <person name="Bopp D."/>
            <person name="Brown S.J."/>
            <person name="Bucher G."/>
            <person name="Butts T."/>
            <person name="Chaumot A."/>
            <person name="Denell R.E."/>
            <person name="Ferrier D.E."/>
            <person name="Friedrich M."/>
            <person name="Gordon C.M."/>
            <person name="Jindra M."/>
            <person name="Klingler M."/>
            <person name="Lan Q."/>
            <person name="Lattorff H.M."/>
            <person name="Laudet V."/>
            <person name="von Levetsow C."/>
            <person name="Liu Z."/>
            <person name="Lutz R."/>
            <person name="Lynch J.A."/>
            <person name="da Fonseca R.N."/>
            <person name="Posnien N."/>
            <person name="Reuter R."/>
            <person name="Roth S."/>
            <person name="Savard J."/>
            <person name="Schinko J.B."/>
            <person name="Schmitt C."/>
            <person name="Schoppmeier M."/>
            <person name="Schroder R."/>
            <person name="Shippy T.D."/>
            <person name="Simonnet F."/>
            <person name="Marques-Souza H."/>
            <person name="Tautz D."/>
            <person name="Tomoyasu Y."/>
            <person name="Trauner J."/>
            <person name="Van der Zee M."/>
            <person name="Vervoort M."/>
            <person name="Wittkopp N."/>
            <person name="Wimmer E.A."/>
            <person name="Yang X."/>
            <person name="Jones A.K."/>
            <person name="Sattelle D.B."/>
            <person name="Ebert P.R."/>
            <person name="Nelson D."/>
            <person name="Scott J.G."/>
            <person name="Beeman R.W."/>
            <person name="Muthukrishnan S."/>
            <person name="Kramer K.J."/>
            <person name="Arakane Y."/>
            <person name="Beeman R.W."/>
            <person name="Zhu Q."/>
            <person name="Hogenkamp D."/>
            <person name="Dixit R."/>
            <person name="Oppert B."/>
            <person name="Jiang H."/>
            <person name="Zou Z."/>
            <person name="Marshall J."/>
            <person name="Elpidina E."/>
            <person name="Vinokurov K."/>
            <person name="Oppert C."/>
            <person name="Zou Z."/>
            <person name="Evans J."/>
            <person name="Lu Z."/>
            <person name="Zhao P."/>
            <person name="Sumathipala N."/>
            <person name="Altincicek B."/>
            <person name="Vilcinskas A."/>
            <person name="Williams M."/>
            <person name="Hultmark D."/>
            <person name="Hetru C."/>
            <person name="Jiang H."/>
            <person name="Grimmelikhuijzen C.J."/>
            <person name="Hauser F."/>
            <person name="Cazzamali G."/>
            <person name="Williamson M."/>
            <person name="Park Y."/>
            <person name="Li B."/>
            <person name="Tanaka Y."/>
            <person name="Predel R."/>
            <person name="Neupert S."/>
            <person name="Schachtner J."/>
            <person name="Verleyen P."/>
            <person name="Raible F."/>
            <person name="Bork P."/>
            <person name="Friedrich M."/>
            <person name="Walden K.K."/>
            <person name="Robertson H.M."/>
            <person name="Angeli S."/>
            <person name="Foret S."/>
            <person name="Bucher G."/>
            <person name="Schuetz S."/>
            <person name="Maleszka R."/>
            <person name="Wimmer E.A."/>
            <person name="Beeman R.W."/>
            <person name="Lorenzen M."/>
            <person name="Tomoyasu Y."/>
            <person name="Miller S.C."/>
            <person name="Grossmann D."/>
            <person name="Bucher G."/>
        </authorList>
    </citation>
    <scope>NUCLEOTIDE SEQUENCE [LARGE SCALE GENOMIC DNA]</scope>
    <source>
        <strain evidence="1 2">Georgia GA2</strain>
    </source>
</reference>
<dbReference type="EMBL" id="KQ971342">
    <property type="protein sequence ID" value="EFA03926.1"/>
    <property type="molecule type" value="Genomic_DNA"/>
</dbReference>
<dbReference type="Proteomes" id="UP000007266">
    <property type="component" value="Linkage group 5"/>
</dbReference>
<organism evidence="1 2">
    <name type="scientific">Tribolium castaneum</name>
    <name type="common">Red flour beetle</name>
    <dbReference type="NCBI Taxonomy" id="7070"/>
    <lineage>
        <taxon>Eukaryota</taxon>
        <taxon>Metazoa</taxon>
        <taxon>Ecdysozoa</taxon>
        <taxon>Arthropoda</taxon>
        <taxon>Hexapoda</taxon>
        <taxon>Insecta</taxon>
        <taxon>Pterygota</taxon>
        <taxon>Neoptera</taxon>
        <taxon>Endopterygota</taxon>
        <taxon>Coleoptera</taxon>
        <taxon>Polyphaga</taxon>
        <taxon>Cucujiformia</taxon>
        <taxon>Tenebrionidae</taxon>
        <taxon>Tenebrionidae incertae sedis</taxon>
        <taxon>Tribolium</taxon>
    </lineage>
</organism>
<dbReference type="HOGENOM" id="CLU_2349435_0_0_1"/>
<reference evidence="1 2" key="2">
    <citation type="journal article" date="2010" name="Nucleic Acids Res.">
        <title>BeetleBase in 2010: revisions to provide comprehensive genomic information for Tribolium castaneum.</title>
        <authorList>
            <person name="Kim H.S."/>
            <person name="Murphy T."/>
            <person name="Xia J."/>
            <person name="Caragea D."/>
            <person name="Park Y."/>
            <person name="Beeman R.W."/>
            <person name="Lorenzen M.D."/>
            <person name="Butcher S."/>
            <person name="Manak J.R."/>
            <person name="Brown S.J."/>
        </authorList>
    </citation>
    <scope>GENOME REANNOTATION</scope>
    <source>
        <strain evidence="1 2">Georgia GA2</strain>
    </source>
</reference>
<gene>
    <name evidence="1" type="primary">GLEAN_14062</name>
    <name evidence="1" type="ORF">TcasGA2_TC014062</name>
</gene>
<protein>
    <submittedName>
        <fullName evidence="1">Uncharacterized protein</fullName>
    </submittedName>
</protein>
<evidence type="ECO:0000313" key="2">
    <source>
        <dbReference type="Proteomes" id="UP000007266"/>
    </source>
</evidence>
<name>D6WJZ9_TRICA</name>
<accession>D6WJZ9</accession>
<proteinExistence type="predicted"/>
<dbReference type="InParanoid" id="D6WJZ9"/>
<keyword evidence="2" id="KW-1185">Reference proteome</keyword>
<sequence>MAVTGNRAPGGKKSIRCDNIREINNAMTVTNDTLMRRDGSTPFSCIYDSVRNFYGMRQTEGESQIQFRVYGEKLTEFDAATGTFVMPIGDERFHIDD</sequence>
<dbReference type="AlphaFoldDB" id="D6WJZ9"/>